<dbReference type="AlphaFoldDB" id="A0AAW1TK16"/>
<evidence type="ECO:0000313" key="2">
    <source>
        <dbReference type="Proteomes" id="UP001431783"/>
    </source>
</evidence>
<organism evidence="1 2">
    <name type="scientific">Henosepilachna vigintioctopunctata</name>
    <dbReference type="NCBI Taxonomy" id="420089"/>
    <lineage>
        <taxon>Eukaryota</taxon>
        <taxon>Metazoa</taxon>
        <taxon>Ecdysozoa</taxon>
        <taxon>Arthropoda</taxon>
        <taxon>Hexapoda</taxon>
        <taxon>Insecta</taxon>
        <taxon>Pterygota</taxon>
        <taxon>Neoptera</taxon>
        <taxon>Endopterygota</taxon>
        <taxon>Coleoptera</taxon>
        <taxon>Polyphaga</taxon>
        <taxon>Cucujiformia</taxon>
        <taxon>Coccinelloidea</taxon>
        <taxon>Coccinellidae</taxon>
        <taxon>Epilachninae</taxon>
        <taxon>Epilachnini</taxon>
        <taxon>Henosepilachna</taxon>
    </lineage>
</organism>
<reference evidence="1 2" key="1">
    <citation type="submission" date="2023-03" db="EMBL/GenBank/DDBJ databases">
        <title>Genome insight into feeding habits of ladybird beetles.</title>
        <authorList>
            <person name="Li H.-S."/>
            <person name="Huang Y.-H."/>
            <person name="Pang H."/>
        </authorList>
    </citation>
    <scope>NUCLEOTIDE SEQUENCE [LARGE SCALE GENOMIC DNA]</scope>
    <source>
        <strain evidence="1">SYSU_2023b</strain>
        <tissue evidence="1">Whole body</tissue>
    </source>
</reference>
<keyword evidence="2" id="KW-1185">Reference proteome</keyword>
<comment type="caution">
    <text evidence="1">The sequence shown here is derived from an EMBL/GenBank/DDBJ whole genome shotgun (WGS) entry which is preliminary data.</text>
</comment>
<proteinExistence type="predicted"/>
<protein>
    <submittedName>
        <fullName evidence="1">Uncharacterized protein</fullName>
    </submittedName>
</protein>
<accession>A0AAW1TK16</accession>
<sequence>MSYEYHVNFYCSLKFPVKMYRWDILVEAVLNQKVRELFSLTKIMNAKTVIWCNKKAKKVGSTVPLRCRPNTPLSGSHFIRITNPMRSLAALCLSLKPFKKDVLQLQHSTSKHTTESLPFENYEKYK</sequence>
<evidence type="ECO:0000313" key="1">
    <source>
        <dbReference type="EMBL" id="KAK9871481.1"/>
    </source>
</evidence>
<name>A0AAW1TK16_9CUCU</name>
<dbReference type="Proteomes" id="UP001431783">
    <property type="component" value="Unassembled WGS sequence"/>
</dbReference>
<dbReference type="EMBL" id="JARQZJ010000006">
    <property type="protein sequence ID" value="KAK9871481.1"/>
    <property type="molecule type" value="Genomic_DNA"/>
</dbReference>
<gene>
    <name evidence="1" type="ORF">WA026_012854</name>
</gene>